<comment type="caution">
    <text evidence="4">The sequence shown here is derived from an EMBL/GenBank/DDBJ whole genome shotgun (WGS) entry which is preliminary data.</text>
</comment>
<reference evidence="4" key="1">
    <citation type="submission" date="2023-01" db="EMBL/GenBank/DDBJ databases">
        <title>Draft genome sequence of Nocardiopsis sp. LSu2-4 isolated from halophytes.</title>
        <authorList>
            <person name="Duangmal K."/>
            <person name="Chantavorakit T."/>
        </authorList>
    </citation>
    <scope>NUCLEOTIDE SEQUENCE</scope>
    <source>
        <strain evidence="4">LSu2-4</strain>
    </source>
</reference>
<evidence type="ECO:0000256" key="1">
    <source>
        <dbReference type="SAM" id="MobiDB-lite"/>
    </source>
</evidence>
<gene>
    <name evidence="4" type="ORF">O4U47_24190</name>
</gene>
<evidence type="ECO:0000313" key="5">
    <source>
        <dbReference type="Proteomes" id="UP001165685"/>
    </source>
</evidence>
<feature type="chain" id="PRO_5045682324" evidence="2">
    <location>
        <begin position="33"/>
        <end position="142"/>
    </location>
</feature>
<proteinExistence type="predicted"/>
<name>A0ABT4TSH6_9ACTN</name>
<evidence type="ECO:0000256" key="2">
    <source>
        <dbReference type="SAM" id="SignalP"/>
    </source>
</evidence>
<sequence length="142" mass="13678">MGGTGSRRAAAASGLGALALLLSAGCSFNASVGDMEPVGSPDAEQEGGQESGGGAESPEAGGDAGAVPADEVARQASDTLAETVGQTPDSLTCPEDLPAEVGASIRCELTADGQTLGVTVTATAVEGTNVDFDVVVDDVPAG</sequence>
<dbReference type="InterPro" id="IPR025637">
    <property type="entry name" value="DUF4333"/>
</dbReference>
<feature type="domain" description="DUF4333" evidence="3">
    <location>
        <begin position="67"/>
        <end position="127"/>
    </location>
</feature>
<dbReference type="Proteomes" id="UP001165685">
    <property type="component" value="Unassembled WGS sequence"/>
</dbReference>
<feature type="signal peptide" evidence="2">
    <location>
        <begin position="1"/>
        <end position="32"/>
    </location>
</feature>
<dbReference type="EMBL" id="JAQFWP010000059">
    <property type="protein sequence ID" value="MDA2807632.1"/>
    <property type="molecule type" value="Genomic_DNA"/>
</dbReference>
<protein>
    <submittedName>
        <fullName evidence="4">DUF4333 domain-containing protein</fullName>
    </submittedName>
</protein>
<keyword evidence="2" id="KW-0732">Signal</keyword>
<keyword evidence="5" id="KW-1185">Reference proteome</keyword>
<evidence type="ECO:0000313" key="4">
    <source>
        <dbReference type="EMBL" id="MDA2807632.1"/>
    </source>
</evidence>
<dbReference type="PROSITE" id="PS51257">
    <property type="entry name" value="PROKAR_LIPOPROTEIN"/>
    <property type="match status" value="1"/>
</dbReference>
<accession>A0ABT4TSH6</accession>
<dbReference type="RefSeq" id="WP_270680259.1">
    <property type="nucleotide sequence ID" value="NZ_JAQFWP010000059.1"/>
</dbReference>
<feature type="region of interest" description="Disordered" evidence="1">
    <location>
        <begin position="31"/>
        <end position="78"/>
    </location>
</feature>
<evidence type="ECO:0000259" key="3">
    <source>
        <dbReference type="Pfam" id="PF14230"/>
    </source>
</evidence>
<organism evidence="4 5">
    <name type="scientific">Nocardiopsis suaedae</name>
    <dbReference type="NCBI Taxonomy" id="3018444"/>
    <lineage>
        <taxon>Bacteria</taxon>
        <taxon>Bacillati</taxon>
        <taxon>Actinomycetota</taxon>
        <taxon>Actinomycetes</taxon>
        <taxon>Streptosporangiales</taxon>
        <taxon>Nocardiopsidaceae</taxon>
        <taxon>Nocardiopsis</taxon>
    </lineage>
</organism>
<dbReference type="Pfam" id="PF14230">
    <property type="entry name" value="DUF4333"/>
    <property type="match status" value="1"/>
</dbReference>